<evidence type="ECO:0000313" key="2">
    <source>
        <dbReference type="EMBL" id="PIC15276.1"/>
    </source>
</evidence>
<dbReference type="Proteomes" id="UP000230233">
    <property type="component" value="Chromosome X"/>
</dbReference>
<feature type="transmembrane region" description="Helical" evidence="1">
    <location>
        <begin position="6"/>
        <end position="25"/>
    </location>
</feature>
<evidence type="ECO:0000313" key="3">
    <source>
        <dbReference type="Proteomes" id="UP000230233"/>
    </source>
</evidence>
<accession>A0A2G5SK89</accession>
<keyword evidence="1" id="KW-1133">Transmembrane helix</keyword>
<dbReference type="AlphaFoldDB" id="A0A2G5SK89"/>
<comment type="caution">
    <text evidence="2">The sequence shown here is derived from an EMBL/GenBank/DDBJ whole genome shotgun (WGS) entry which is preliminary data.</text>
</comment>
<organism evidence="2 3">
    <name type="scientific">Caenorhabditis nigoni</name>
    <dbReference type="NCBI Taxonomy" id="1611254"/>
    <lineage>
        <taxon>Eukaryota</taxon>
        <taxon>Metazoa</taxon>
        <taxon>Ecdysozoa</taxon>
        <taxon>Nematoda</taxon>
        <taxon>Chromadorea</taxon>
        <taxon>Rhabditida</taxon>
        <taxon>Rhabditina</taxon>
        <taxon>Rhabditomorpha</taxon>
        <taxon>Rhabditoidea</taxon>
        <taxon>Rhabditidae</taxon>
        <taxon>Peloderinae</taxon>
        <taxon>Caenorhabditis</taxon>
    </lineage>
</organism>
<gene>
    <name evidence="2" type="primary">Cnig_chr_X.g22316</name>
    <name evidence="2" type="ORF">B9Z55_022316</name>
</gene>
<dbReference type="OrthoDB" id="5833027at2759"/>
<proteinExistence type="predicted"/>
<protein>
    <submittedName>
        <fullName evidence="2">Uncharacterized protein</fullName>
    </submittedName>
</protein>
<sequence length="116" mass="14202">MFFVKNFSDLFLIIFTAVVLTNYLIQRTEYMESYVEYRMLLCSTNEQKIEQLEKWDSDPKFDIPPFRSRESWNTFWLMYKGKAYHKYRHLFSDDYILPHLRENKIALTDGGKYIIF</sequence>
<dbReference type="EMBL" id="PDUG01000006">
    <property type="protein sequence ID" value="PIC15276.1"/>
    <property type="molecule type" value="Genomic_DNA"/>
</dbReference>
<name>A0A2G5SK89_9PELO</name>
<reference evidence="3" key="1">
    <citation type="submission" date="2017-10" db="EMBL/GenBank/DDBJ databases">
        <title>Rapid genome shrinkage in a self-fertile nematode reveals novel sperm competition proteins.</title>
        <authorList>
            <person name="Yin D."/>
            <person name="Schwarz E.M."/>
            <person name="Thomas C.G."/>
            <person name="Felde R.L."/>
            <person name="Korf I.F."/>
            <person name="Cutter A.D."/>
            <person name="Schartner C.M."/>
            <person name="Ralston E.J."/>
            <person name="Meyer B.J."/>
            <person name="Haag E.S."/>
        </authorList>
    </citation>
    <scope>NUCLEOTIDE SEQUENCE [LARGE SCALE GENOMIC DNA]</scope>
    <source>
        <strain evidence="3">JU1422</strain>
    </source>
</reference>
<evidence type="ECO:0000256" key="1">
    <source>
        <dbReference type="SAM" id="Phobius"/>
    </source>
</evidence>
<keyword evidence="3" id="KW-1185">Reference proteome</keyword>
<keyword evidence="1" id="KW-0472">Membrane</keyword>
<keyword evidence="1" id="KW-0812">Transmembrane</keyword>